<evidence type="ECO:0000313" key="12">
    <source>
        <dbReference type="Proteomes" id="UP000002279"/>
    </source>
</evidence>
<feature type="transmembrane region" description="Helical" evidence="9">
    <location>
        <begin position="37"/>
        <end position="60"/>
    </location>
</feature>
<feature type="transmembrane region" description="Helical" evidence="9">
    <location>
        <begin position="123"/>
        <end position="144"/>
    </location>
</feature>
<dbReference type="GO" id="GO:0007015">
    <property type="term" value="P:actin filament organization"/>
    <property type="evidence" value="ECO:0007669"/>
    <property type="project" value="Ensembl"/>
</dbReference>
<evidence type="ECO:0000256" key="2">
    <source>
        <dbReference type="ARBA" id="ARBA00007277"/>
    </source>
</evidence>
<dbReference type="FunCoup" id="A0A6I8P0Y3">
    <property type="interactions" value="305"/>
</dbReference>
<proteinExistence type="inferred from homology"/>
<keyword evidence="3 9" id="KW-0812">Transmembrane</keyword>
<dbReference type="Pfam" id="PF03009">
    <property type="entry name" value="GDPD"/>
    <property type="match status" value="1"/>
</dbReference>
<dbReference type="InterPro" id="IPR017946">
    <property type="entry name" value="PLC-like_Pdiesterase_TIM-brl"/>
</dbReference>
<dbReference type="GO" id="GO:0006629">
    <property type="term" value="P:lipid metabolic process"/>
    <property type="evidence" value="ECO:0007669"/>
    <property type="project" value="InterPro"/>
</dbReference>
<evidence type="ECO:0000256" key="4">
    <source>
        <dbReference type="ARBA" id="ARBA00022801"/>
    </source>
</evidence>
<keyword evidence="4" id="KW-0378">Hydrolase</keyword>
<feature type="transmembrane region" description="Helical" evidence="9">
    <location>
        <begin position="194"/>
        <end position="214"/>
    </location>
</feature>
<dbReference type="Gene3D" id="3.20.20.190">
    <property type="entry name" value="Phosphatidylinositol (PI) phosphodiesterase"/>
    <property type="match status" value="1"/>
</dbReference>
<dbReference type="AlphaFoldDB" id="A0A6I8P0Y3"/>
<keyword evidence="12" id="KW-1185">Reference proteome</keyword>
<evidence type="ECO:0000256" key="8">
    <source>
        <dbReference type="SAM" id="MobiDB-lite"/>
    </source>
</evidence>
<keyword evidence="5 9" id="KW-1133">Transmembrane helix</keyword>
<dbReference type="InParanoid" id="A0A6I8P0Y3"/>
<evidence type="ECO:0000259" key="10">
    <source>
        <dbReference type="PROSITE" id="PS51704"/>
    </source>
</evidence>
<protein>
    <submittedName>
        <fullName evidence="11">Glycerophosphodiester phosphodiesterase domain containing 2</fullName>
    </submittedName>
</protein>
<dbReference type="PANTHER" id="PTHR23344">
    <property type="entry name" value="GLYCEROPHOSPHORYL DIESTER PHOSPHODIESTERASE"/>
    <property type="match status" value="1"/>
</dbReference>
<evidence type="ECO:0000256" key="7">
    <source>
        <dbReference type="ARBA" id="ARBA00023180"/>
    </source>
</evidence>
<comment type="subcellular location">
    <subcellularLocation>
        <location evidence="1">Membrane</location>
        <topology evidence="1">Multi-pass membrane protein</topology>
    </subcellularLocation>
</comment>
<keyword evidence="6 9" id="KW-0472">Membrane</keyword>
<evidence type="ECO:0000313" key="11">
    <source>
        <dbReference type="Ensembl" id="ENSOANP00000047479.1"/>
    </source>
</evidence>
<name>A0A6I8P0Y3_ORNAN</name>
<dbReference type="GO" id="GO:0008889">
    <property type="term" value="F:glycerophosphodiester phosphodiesterase activity"/>
    <property type="evidence" value="ECO:0000318"/>
    <property type="project" value="GO_Central"/>
</dbReference>
<feature type="region of interest" description="Disordered" evidence="8">
    <location>
        <begin position="411"/>
        <end position="437"/>
    </location>
</feature>
<feature type="transmembrane region" description="Helical" evidence="9">
    <location>
        <begin position="80"/>
        <end position="102"/>
    </location>
</feature>
<dbReference type="Proteomes" id="UP000002279">
    <property type="component" value="Chromosome 6"/>
</dbReference>
<dbReference type="GeneTree" id="ENSGT00940000159625"/>
<evidence type="ECO:0000256" key="5">
    <source>
        <dbReference type="ARBA" id="ARBA00022989"/>
    </source>
</evidence>
<evidence type="ECO:0000256" key="6">
    <source>
        <dbReference type="ARBA" id="ARBA00023136"/>
    </source>
</evidence>
<dbReference type="GO" id="GO:0005884">
    <property type="term" value="C:actin filament"/>
    <property type="evidence" value="ECO:0007669"/>
    <property type="project" value="Ensembl"/>
</dbReference>
<comment type="similarity">
    <text evidence="2">Belongs to the glycerophosphoryl diester phosphodiesterase family.</text>
</comment>
<organism evidence="11 12">
    <name type="scientific">Ornithorhynchus anatinus</name>
    <name type="common">Duckbill platypus</name>
    <dbReference type="NCBI Taxonomy" id="9258"/>
    <lineage>
        <taxon>Eukaryota</taxon>
        <taxon>Metazoa</taxon>
        <taxon>Chordata</taxon>
        <taxon>Craniata</taxon>
        <taxon>Vertebrata</taxon>
        <taxon>Euteleostomi</taxon>
        <taxon>Mammalia</taxon>
        <taxon>Monotremata</taxon>
        <taxon>Ornithorhynchidae</taxon>
        <taxon>Ornithorhynchus</taxon>
    </lineage>
</organism>
<reference evidence="11" key="3">
    <citation type="submission" date="2025-09" db="UniProtKB">
        <authorList>
            <consortium name="Ensembl"/>
        </authorList>
    </citation>
    <scope>IDENTIFICATION</scope>
    <source>
        <strain evidence="11">Glennie</strain>
    </source>
</reference>
<feature type="domain" description="GP-PDE" evidence="10">
    <location>
        <begin position="229"/>
        <end position="495"/>
    </location>
</feature>
<dbReference type="OMA" id="DPPGCCS"/>
<evidence type="ECO:0000256" key="9">
    <source>
        <dbReference type="SAM" id="Phobius"/>
    </source>
</evidence>
<dbReference type="InterPro" id="IPR030395">
    <property type="entry name" value="GP_PDE_dom"/>
</dbReference>
<feature type="transmembrane region" description="Helical" evidence="9">
    <location>
        <begin position="164"/>
        <end position="182"/>
    </location>
</feature>
<evidence type="ECO:0000256" key="1">
    <source>
        <dbReference type="ARBA" id="ARBA00004141"/>
    </source>
</evidence>
<gene>
    <name evidence="11" type="primary">GDPD2</name>
</gene>
<dbReference type="PROSITE" id="PS51704">
    <property type="entry name" value="GP_PDE"/>
    <property type="match status" value="1"/>
</dbReference>
<dbReference type="Ensembl" id="ENSOANT00000068538.1">
    <property type="protein sequence ID" value="ENSOANP00000047479.1"/>
    <property type="gene ID" value="ENSOANG00000040894.1"/>
</dbReference>
<reference evidence="11 12" key="1">
    <citation type="journal article" date="2008" name="Nature">
        <title>Genome analysis of the platypus reveals unique signatures of evolution.</title>
        <authorList>
            <person name="Warren W.C."/>
            <person name="Hillier L.W."/>
            <person name="Marshall Graves J.A."/>
            <person name="Birney E."/>
            <person name="Ponting C.P."/>
            <person name="Grutzner F."/>
            <person name="Belov K."/>
            <person name="Miller W."/>
            <person name="Clarke L."/>
            <person name="Chinwalla A.T."/>
            <person name="Yang S.P."/>
            <person name="Heger A."/>
            <person name="Locke D.P."/>
            <person name="Miethke P."/>
            <person name="Waters P.D."/>
            <person name="Veyrunes F."/>
            <person name="Fulton L."/>
            <person name="Fulton B."/>
            <person name="Graves T."/>
            <person name="Wallis J."/>
            <person name="Puente X.S."/>
            <person name="Lopez-Otin C."/>
            <person name="Ordonez G.R."/>
            <person name="Eichler E.E."/>
            <person name="Chen L."/>
            <person name="Cheng Z."/>
            <person name="Deakin J.E."/>
            <person name="Alsop A."/>
            <person name="Thompson K."/>
            <person name="Kirby P."/>
            <person name="Papenfuss A.T."/>
            <person name="Wakefield M.J."/>
            <person name="Olender T."/>
            <person name="Lancet D."/>
            <person name="Huttley G.A."/>
            <person name="Smit A.F."/>
            <person name="Pask A."/>
            <person name="Temple-Smith P."/>
            <person name="Batzer M.A."/>
            <person name="Walker J.A."/>
            <person name="Konkel M.K."/>
            <person name="Harris R.S."/>
            <person name="Whittington C.M."/>
            <person name="Wong E.S."/>
            <person name="Gemmell N.J."/>
            <person name="Buschiazzo E."/>
            <person name="Vargas Jentzsch I.M."/>
            <person name="Merkel A."/>
            <person name="Schmitz J."/>
            <person name="Zemann A."/>
            <person name="Churakov G."/>
            <person name="Kriegs J.O."/>
            <person name="Brosius J."/>
            <person name="Murchison E.P."/>
            <person name="Sachidanandam R."/>
            <person name="Smith C."/>
            <person name="Hannon G.J."/>
            <person name="Tsend-Ayush E."/>
            <person name="McMillan D."/>
            <person name="Attenborough R."/>
            <person name="Rens W."/>
            <person name="Ferguson-Smith M."/>
            <person name="Lefevre C.M."/>
            <person name="Sharp J.A."/>
            <person name="Nicholas K.R."/>
            <person name="Ray D.A."/>
            <person name="Kube M."/>
            <person name="Reinhardt R."/>
            <person name="Pringle T.H."/>
            <person name="Taylor J."/>
            <person name="Jones R.C."/>
            <person name="Nixon B."/>
            <person name="Dacheux J.L."/>
            <person name="Niwa H."/>
            <person name="Sekita Y."/>
            <person name="Huang X."/>
            <person name="Stark A."/>
            <person name="Kheradpour P."/>
            <person name="Kellis M."/>
            <person name="Flicek P."/>
            <person name="Chen Y."/>
            <person name="Webber C."/>
            <person name="Hardison R."/>
            <person name="Nelson J."/>
            <person name="Hallsworth-Pepin K."/>
            <person name="Delehaunty K."/>
            <person name="Markovic C."/>
            <person name="Minx P."/>
            <person name="Feng Y."/>
            <person name="Kremitzki C."/>
            <person name="Mitreva M."/>
            <person name="Glasscock J."/>
            <person name="Wylie T."/>
            <person name="Wohldmann P."/>
            <person name="Thiru P."/>
            <person name="Nhan M.N."/>
            <person name="Pohl C.S."/>
            <person name="Smith S.M."/>
            <person name="Hou S."/>
            <person name="Nefedov M."/>
            <person name="de Jong P.J."/>
            <person name="Renfree M.B."/>
            <person name="Mardis E.R."/>
            <person name="Wilson R.K."/>
        </authorList>
    </citation>
    <scope>NUCLEOTIDE SEQUENCE [LARGE SCALE GENOMIC DNA]</scope>
    <source>
        <strain evidence="11 12">Glennie</strain>
    </source>
</reference>
<dbReference type="Bgee" id="ENSOANG00000040894">
    <property type="expression patterns" value="Expressed in liver and 5 other cell types or tissues"/>
</dbReference>
<accession>A0A6I8P0Y3</accession>
<evidence type="ECO:0000256" key="3">
    <source>
        <dbReference type="ARBA" id="ARBA00022692"/>
    </source>
</evidence>
<feature type="compositionally biased region" description="Low complexity" evidence="8">
    <location>
        <begin position="420"/>
        <end position="437"/>
    </location>
</feature>
<sequence length="529" mass="58600">MAEASAWRSGCARGLFSLYSCRWRGHGTLETSQCDRVWLGLLSATCLLAVGWLYVSLVLLNDLHNFNEFLFRNWGHWLDWSWVLMLVASLLVVYSSVLLVGADPRPPTPDPTPGGGRRRDGSVTPPVGLLLLTVVVVGAGLLLLGVQWREEWDSLRLSLQATAPFLHIGCAAALTLLAWPVADAYYGTPRTGCRGLLIPFLGSALAVYLLPLAISSPCIMDPALLPPKPTLVGHRGAPMLAPENTLMSLRKTANCGASVFETDVMVSSDGVPFLMHDERLVRTTNVAPEWANEHSSNLSWKDLRTLNAGSWFLRRRPFWGSPALSEGERLEAENQSVPALDQALRVAADLRLAVMFDLRRPPAHHAHRHDFVQKTLGAVLDAGVPQDMVLWLPDEERAEVRRRAPGLQHVYGRHGTPGALPGTLRGTPNGTRGPPPRRLNLPYQDLPRLDLPALHRDNVSVNLFVVDAPWLFSLLWCSAVDSVTTNACHRLRQLRHPLWLISPRTYQLVWVVTDCVSALLLLWTFSVQR</sequence>
<dbReference type="GO" id="GO:0005886">
    <property type="term" value="C:plasma membrane"/>
    <property type="evidence" value="ECO:0000318"/>
    <property type="project" value="GO_Central"/>
</dbReference>
<keyword evidence="7" id="KW-0325">Glycoprotein</keyword>
<dbReference type="PANTHER" id="PTHR23344:SF1">
    <property type="entry name" value="GLYCEROPHOSPHOINOSITOL INOSITOLPHOSPHODIESTERASE GDPD2"/>
    <property type="match status" value="1"/>
</dbReference>
<dbReference type="GO" id="GO:0045669">
    <property type="term" value="P:positive regulation of osteoblast differentiation"/>
    <property type="evidence" value="ECO:0007669"/>
    <property type="project" value="Ensembl"/>
</dbReference>
<dbReference type="SUPFAM" id="SSF51695">
    <property type="entry name" value="PLC-like phosphodiesterases"/>
    <property type="match status" value="1"/>
</dbReference>
<reference evidence="11" key="2">
    <citation type="submission" date="2025-08" db="UniProtKB">
        <authorList>
            <consortium name="Ensembl"/>
        </authorList>
    </citation>
    <scope>IDENTIFICATION</scope>
    <source>
        <strain evidence="11">Glennie</strain>
    </source>
</reference>
<dbReference type="GO" id="GO:0030027">
    <property type="term" value="C:lamellipodium"/>
    <property type="evidence" value="ECO:0007669"/>
    <property type="project" value="Ensembl"/>
</dbReference>